<evidence type="ECO:0000256" key="1">
    <source>
        <dbReference type="SAM" id="MobiDB-lite"/>
    </source>
</evidence>
<proteinExistence type="predicted"/>
<sequence length="1406" mass="140953">MAASSSTSASMHGSIYGHASVSFFPANILNGSSNPSMILASTATSAIHSSSPYSTVVGANTTLAAHLSGTMVSSASVVPTAHMILNATHSAAIETQNSTSRASMYLPCPSGNASLHPHNVNASHWEACQASYVAWSNAFEPELTTSVVTRIESNHSLTFHATYGHANVHTTVNGYPRAHGTLTPTSVTQYITRYLQTSIETQTYTSTRNATLTSPRPTCAIATAQCSSMWQSYLNSLGLPTNVANATEPMITPMPTNRPRCALDNTQATCSSPSSADGQCQIEAVLGRLFYWPSFVVDAKGNTTGTQYYNTSEPMTALFGTVKMTYPSVYLFLYEVSARTPTASSKHCITSAPLGALPKVVENSSASKKPRAFTLGWTLLELQTTALSSLVRDLGPGVNTASAVSAIAHGGRDYEQWMQRIASNTVLWNNSTTASYRVEPVNYRGLGAPPAEAYYLRPDGAPGCNLRGPHPECSTIFNGAYVPQLAVPTQVRAFHPSFADCAIALLGSFEPPEPISSGYQYGPSYVRHPEAVHTSVSTVDTPCTSTCRGCCMPGGDIGPSAPQILSSLPPATNPSFSNSCGSETQLQTHDNAPTNIPAPVTTGDSSPLLDDDPAIATDQTLESSPAAIIMSFLSFGAAEGDMNNGAGVATTTIASPAVTTGQAAPALISHPNAVSILSAALQTEAVGHSADQTEQAGSGSDGGIVGSTPEAVFKPGASSGSALKSPDEVPVTGTAMSIVKAVQTALNQGAQVSQASIAVVTIARTAYTASASENKNFAVIGAATLTVGGQAQLLDGQTISAASGGVIVNGQTVSYSAPRTLAPTTQGALVTIGGQTFTAVQVGSPSTVRLGDSILSVGGPPATISGQVVSLGAAGLVLLGGGKSLSTTPLSPASTTLARAIPVTLGSQTLTAAELGSGTFVLGSVTFSAGGAAATISGQIFSAASSGLLVNGQTLTVEAAGSSQSGVVLSASSRVVTAAEVEPGVFAIGTALVTAGGPAIAAAGESFSAIPSGLIVNGRTSALSVTAIEISPGVFAIGSKTISAGGPAATISDLKASAVDSGIVVEGQTIAASAPPRTSPAVSGVRFPASLNLPTATEISRGVFSIGLTTLSADGPAMTVLGHIVSVGASGLVVDGTSYKASSLPALSTGVVFTEETSLATATEIAPGIFAVGTAILKAGGPAMSISGRTISAGPSGLLVDGTSCTASGLPPAPTGVVFTQGSILATATEMAPGIFVFGTATLSVGGPAAMISGQTLSAADKGLVINGQSLTASTLVPRPTFGVLLTESFKQTTATEIGPGVFAIGTVTLTAGDLVATIAGETISAVADGLVVDGQTVSASLLQGLTSKATAVTTQVSLSAAAAAGGPTQAVASGTQKAKKSFAVRLGGSRLWVMACLALVAILLG</sequence>
<feature type="region of interest" description="Disordered" evidence="1">
    <location>
        <begin position="561"/>
        <end position="613"/>
    </location>
</feature>
<organism evidence="2 3">
    <name type="scientific">Recurvomyces mirabilis</name>
    <dbReference type="NCBI Taxonomy" id="574656"/>
    <lineage>
        <taxon>Eukaryota</taxon>
        <taxon>Fungi</taxon>
        <taxon>Dikarya</taxon>
        <taxon>Ascomycota</taxon>
        <taxon>Pezizomycotina</taxon>
        <taxon>Dothideomycetes</taxon>
        <taxon>Dothideomycetidae</taxon>
        <taxon>Mycosphaerellales</taxon>
        <taxon>Teratosphaeriaceae</taxon>
        <taxon>Recurvomyces</taxon>
    </lineage>
</organism>
<keyword evidence="3" id="KW-1185">Reference proteome</keyword>
<name>A0AAE0WR03_9PEZI</name>
<comment type="caution">
    <text evidence="2">The sequence shown here is derived from an EMBL/GenBank/DDBJ whole genome shotgun (WGS) entry which is preliminary data.</text>
</comment>
<reference evidence="2" key="1">
    <citation type="submission" date="2023-07" db="EMBL/GenBank/DDBJ databases">
        <title>Black Yeasts Isolated from many extreme environments.</title>
        <authorList>
            <person name="Coleine C."/>
            <person name="Stajich J.E."/>
            <person name="Selbmann L."/>
        </authorList>
    </citation>
    <scope>NUCLEOTIDE SEQUENCE</scope>
    <source>
        <strain evidence="2">CCFEE 5485</strain>
    </source>
</reference>
<dbReference type="EMBL" id="JAUTXT010000010">
    <property type="protein sequence ID" value="KAK3676401.1"/>
    <property type="molecule type" value="Genomic_DNA"/>
</dbReference>
<gene>
    <name evidence="2" type="ORF">LTR78_003677</name>
</gene>
<protein>
    <submittedName>
        <fullName evidence="2">Uncharacterized protein</fullName>
    </submittedName>
</protein>
<dbReference type="Proteomes" id="UP001274830">
    <property type="component" value="Unassembled WGS sequence"/>
</dbReference>
<feature type="compositionally biased region" description="Polar residues" evidence="1">
    <location>
        <begin position="563"/>
        <end position="594"/>
    </location>
</feature>
<evidence type="ECO:0000313" key="2">
    <source>
        <dbReference type="EMBL" id="KAK3676401.1"/>
    </source>
</evidence>
<accession>A0AAE0WR03</accession>
<feature type="region of interest" description="Disordered" evidence="1">
    <location>
        <begin position="687"/>
        <end position="728"/>
    </location>
</feature>
<evidence type="ECO:0000313" key="3">
    <source>
        <dbReference type="Proteomes" id="UP001274830"/>
    </source>
</evidence>